<evidence type="ECO:0000313" key="3">
    <source>
        <dbReference type="Proteomes" id="UP000619479"/>
    </source>
</evidence>
<feature type="region of interest" description="Disordered" evidence="1">
    <location>
        <begin position="1"/>
        <end position="23"/>
    </location>
</feature>
<reference evidence="2" key="1">
    <citation type="submission" date="2021-01" db="EMBL/GenBank/DDBJ databases">
        <title>Whole genome shotgun sequence of Actinoplanes cyaneus NBRC 14990.</title>
        <authorList>
            <person name="Komaki H."/>
            <person name="Tamura T."/>
        </authorList>
    </citation>
    <scope>NUCLEOTIDE SEQUENCE</scope>
    <source>
        <strain evidence="2">NBRC 14990</strain>
    </source>
</reference>
<protein>
    <submittedName>
        <fullName evidence="2">Uncharacterized protein</fullName>
    </submittedName>
</protein>
<dbReference type="Proteomes" id="UP000619479">
    <property type="component" value="Unassembled WGS sequence"/>
</dbReference>
<keyword evidence="3" id="KW-1185">Reference proteome</keyword>
<gene>
    <name evidence="2" type="ORF">Acy02nite_89910</name>
</gene>
<proteinExistence type="predicted"/>
<accession>A0A919IZS3</accession>
<comment type="caution">
    <text evidence="2">The sequence shown here is derived from an EMBL/GenBank/DDBJ whole genome shotgun (WGS) entry which is preliminary data.</text>
</comment>
<sequence>MAMPDHYPAERAMPEPAGPGPELRMSQQVRDLLGLAGVRRVQAMPMSRARCPKCHDCPGPRSTGVNTRNVLLSRPTLVNRPVCYEVATTPDRDRHGEPGCA</sequence>
<organism evidence="2 3">
    <name type="scientific">Actinoplanes cyaneus</name>
    <dbReference type="NCBI Taxonomy" id="52696"/>
    <lineage>
        <taxon>Bacteria</taxon>
        <taxon>Bacillati</taxon>
        <taxon>Actinomycetota</taxon>
        <taxon>Actinomycetes</taxon>
        <taxon>Micromonosporales</taxon>
        <taxon>Micromonosporaceae</taxon>
        <taxon>Actinoplanes</taxon>
    </lineage>
</organism>
<dbReference type="EMBL" id="BOMH01000097">
    <property type="protein sequence ID" value="GID71110.1"/>
    <property type="molecule type" value="Genomic_DNA"/>
</dbReference>
<evidence type="ECO:0000313" key="2">
    <source>
        <dbReference type="EMBL" id="GID71110.1"/>
    </source>
</evidence>
<evidence type="ECO:0000256" key="1">
    <source>
        <dbReference type="SAM" id="MobiDB-lite"/>
    </source>
</evidence>
<dbReference type="AlphaFoldDB" id="A0A919IZS3"/>
<name>A0A919IZS3_9ACTN</name>